<keyword evidence="5" id="KW-1185">Reference proteome</keyword>
<proteinExistence type="predicted"/>
<feature type="domain" description="AAA+ ATPase" evidence="3">
    <location>
        <begin position="151"/>
        <end position="291"/>
    </location>
</feature>
<dbReference type="RefSeq" id="WP_155146468.1">
    <property type="nucleotide sequence ID" value="NZ_JACOPQ010000002.1"/>
</dbReference>
<dbReference type="InterPro" id="IPR027417">
    <property type="entry name" value="P-loop_NTPase"/>
</dbReference>
<name>A0A8J6M707_9FIRM</name>
<dbReference type="PANTHER" id="PTHR20953">
    <property type="entry name" value="KINASE-RELATED"/>
    <property type="match status" value="1"/>
</dbReference>
<evidence type="ECO:0000259" key="3">
    <source>
        <dbReference type="SMART" id="SM00382"/>
    </source>
</evidence>
<organism evidence="4 5">
    <name type="scientific">Lawsonibacter faecis</name>
    <dbReference type="NCBI Taxonomy" id="2763052"/>
    <lineage>
        <taxon>Bacteria</taxon>
        <taxon>Bacillati</taxon>
        <taxon>Bacillota</taxon>
        <taxon>Clostridia</taxon>
        <taxon>Eubacteriales</taxon>
        <taxon>Oscillospiraceae</taxon>
        <taxon>Lawsonibacter</taxon>
    </lineage>
</organism>
<evidence type="ECO:0000313" key="4">
    <source>
        <dbReference type="EMBL" id="MBC5735842.1"/>
    </source>
</evidence>
<sequence length="312" mass="33726">MNGRAEQEPDPRFLQAAGLLPSRLRRAAEALPYGEQRRVEELRLRAGQPVTAVWPEGERPLPGCGENVRGSELHQIIEIATQASAHTVLDRVRNGFVTVRGGHRIGICGSAVMKDGAVSNLRQLSSLSIRVARAVPGAAGQVLDELLEDGRLKSTLILSPPGWGKTTLLRDLIRTVSDGAGPPPMRVGVADERGELAALYDGVPQLDVGRHTDVMDGCPKEAGLLMLLRGMNPQVLAADEITAPGDCAALEMAANCGVTLLTTAHGESLGDLESRPLYRRLLEQNIFRRVVTIRRENGARSYCVTRLEGRRC</sequence>
<dbReference type="Proteomes" id="UP000607645">
    <property type="component" value="Unassembled WGS sequence"/>
</dbReference>
<comment type="caution">
    <text evidence="4">The sequence shown here is derived from an EMBL/GenBank/DDBJ whole genome shotgun (WGS) entry which is preliminary data.</text>
</comment>
<dbReference type="AlphaFoldDB" id="A0A8J6M707"/>
<dbReference type="InterPro" id="IPR003593">
    <property type="entry name" value="AAA+_ATPase"/>
</dbReference>
<evidence type="ECO:0000256" key="1">
    <source>
        <dbReference type="ARBA" id="ARBA00022741"/>
    </source>
</evidence>
<dbReference type="InterPro" id="IPR045735">
    <property type="entry name" value="Spore_III_AA_AAA+_ATPase"/>
</dbReference>
<dbReference type="Pfam" id="PF19568">
    <property type="entry name" value="Spore_III_AA"/>
    <property type="match status" value="1"/>
</dbReference>
<dbReference type="EMBL" id="JACOPQ010000002">
    <property type="protein sequence ID" value="MBC5735842.1"/>
    <property type="molecule type" value="Genomic_DNA"/>
</dbReference>
<dbReference type="GO" id="GO:0005524">
    <property type="term" value="F:ATP binding"/>
    <property type="evidence" value="ECO:0007669"/>
    <property type="project" value="UniProtKB-KW"/>
</dbReference>
<keyword evidence="2" id="KW-0067">ATP-binding</keyword>
<keyword evidence="1" id="KW-0547">Nucleotide-binding</keyword>
<gene>
    <name evidence="4" type="ORF">H8S62_02295</name>
</gene>
<evidence type="ECO:0000256" key="2">
    <source>
        <dbReference type="ARBA" id="ARBA00022840"/>
    </source>
</evidence>
<dbReference type="SMART" id="SM00382">
    <property type="entry name" value="AAA"/>
    <property type="match status" value="1"/>
</dbReference>
<reference evidence="4" key="1">
    <citation type="submission" date="2020-08" db="EMBL/GenBank/DDBJ databases">
        <title>Genome public.</title>
        <authorList>
            <person name="Liu C."/>
            <person name="Sun Q."/>
        </authorList>
    </citation>
    <scope>NUCLEOTIDE SEQUENCE</scope>
    <source>
        <strain evidence="4">NSJ-52</strain>
    </source>
</reference>
<dbReference type="PANTHER" id="PTHR20953:SF3">
    <property type="entry name" value="P-LOOP CONTAINING NUCLEOSIDE TRIPHOSPHATE HYDROLASES SUPERFAMILY PROTEIN"/>
    <property type="match status" value="1"/>
</dbReference>
<accession>A0A8J6M707</accession>
<dbReference type="Gene3D" id="3.40.50.300">
    <property type="entry name" value="P-loop containing nucleotide triphosphate hydrolases"/>
    <property type="match status" value="1"/>
</dbReference>
<protein>
    <submittedName>
        <fullName evidence="4">Stage III sporulation protein AB</fullName>
    </submittedName>
</protein>
<dbReference type="SUPFAM" id="SSF52540">
    <property type="entry name" value="P-loop containing nucleoside triphosphate hydrolases"/>
    <property type="match status" value="1"/>
</dbReference>
<evidence type="ECO:0000313" key="5">
    <source>
        <dbReference type="Proteomes" id="UP000607645"/>
    </source>
</evidence>